<evidence type="ECO:0000313" key="2">
    <source>
        <dbReference type="Proteomes" id="UP000268014"/>
    </source>
</evidence>
<dbReference type="AlphaFoldDB" id="A0A0N4X0S1"/>
<reference evidence="1 2" key="2">
    <citation type="submission" date="2018-11" db="EMBL/GenBank/DDBJ databases">
        <authorList>
            <consortium name="Pathogen Informatics"/>
        </authorList>
    </citation>
    <scope>NUCLEOTIDE SEQUENCE [LARGE SCALE GENOMIC DNA]</scope>
    <source>
        <strain evidence="1 2">MHpl1</strain>
    </source>
</reference>
<reference evidence="3" key="1">
    <citation type="submission" date="2017-02" db="UniProtKB">
        <authorList>
            <consortium name="WormBaseParasite"/>
        </authorList>
    </citation>
    <scope>IDENTIFICATION</scope>
</reference>
<evidence type="ECO:0000313" key="1">
    <source>
        <dbReference type="EMBL" id="VDO67389.1"/>
    </source>
</evidence>
<sequence>GGFEQVHNSTSQAQIQKWAIVPKFFRFRPVPIALRPEVELSWKKWYGMVP</sequence>
<dbReference type="Proteomes" id="UP000268014">
    <property type="component" value="Unassembled WGS sequence"/>
</dbReference>
<keyword evidence="2" id="KW-1185">Reference proteome</keyword>
<gene>
    <name evidence="1" type="ORF">HPLM_LOCUS17868</name>
</gene>
<protein>
    <submittedName>
        <fullName evidence="3">Pyridoxamine 5'-phosphate oxidase</fullName>
    </submittedName>
</protein>
<dbReference type="WBParaSite" id="HPLM_0001787601-mRNA-1">
    <property type="protein sequence ID" value="HPLM_0001787601-mRNA-1"/>
    <property type="gene ID" value="HPLM_0001787601"/>
</dbReference>
<proteinExistence type="predicted"/>
<name>A0A0N4X0S1_HAEPC</name>
<organism evidence="3">
    <name type="scientific">Haemonchus placei</name>
    <name type="common">Barber's pole worm</name>
    <dbReference type="NCBI Taxonomy" id="6290"/>
    <lineage>
        <taxon>Eukaryota</taxon>
        <taxon>Metazoa</taxon>
        <taxon>Ecdysozoa</taxon>
        <taxon>Nematoda</taxon>
        <taxon>Chromadorea</taxon>
        <taxon>Rhabditida</taxon>
        <taxon>Rhabditina</taxon>
        <taxon>Rhabditomorpha</taxon>
        <taxon>Strongyloidea</taxon>
        <taxon>Trichostrongylidae</taxon>
        <taxon>Haemonchus</taxon>
    </lineage>
</organism>
<accession>A0A0N4X0S1</accession>
<dbReference type="EMBL" id="UZAF01020194">
    <property type="protein sequence ID" value="VDO67389.1"/>
    <property type="molecule type" value="Genomic_DNA"/>
</dbReference>
<evidence type="ECO:0000313" key="3">
    <source>
        <dbReference type="WBParaSite" id="HPLM_0001787601-mRNA-1"/>
    </source>
</evidence>